<dbReference type="InterPro" id="IPR000361">
    <property type="entry name" value="ATAP_core_dom"/>
</dbReference>
<proteinExistence type="predicted"/>
<evidence type="ECO:0000313" key="2">
    <source>
        <dbReference type="EMBL" id="HER97275.1"/>
    </source>
</evidence>
<dbReference type="Pfam" id="PF01521">
    <property type="entry name" value="Fe-S_biosyn"/>
    <property type="match status" value="1"/>
</dbReference>
<sequence>MELQITQRALARIREVAAQEGVDLGQTWLRIAVVPGGCSGLTYELGWDTAPQADDLRSTFDGIQVIIDRRSYLYLQGTTLDFTDGLEGRGFHFINPQAVRTCACGESFGL</sequence>
<dbReference type="SUPFAM" id="SSF89360">
    <property type="entry name" value="HesB-like domain"/>
    <property type="match status" value="1"/>
</dbReference>
<reference evidence="2" key="1">
    <citation type="journal article" date="2020" name="mSystems">
        <title>Genome- and Community-Level Interaction Insights into Carbon Utilization and Element Cycling Functions of Hydrothermarchaeota in Hydrothermal Sediment.</title>
        <authorList>
            <person name="Zhou Z."/>
            <person name="Liu Y."/>
            <person name="Xu W."/>
            <person name="Pan J."/>
            <person name="Luo Z.H."/>
            <person name="Li M."/>
        </authorList>
    </citation>
    <scope>NUCLEOTIDE SEQUENCE [LARGE SCALE GENOMIC DNA]</scope>
    <source>
        <strain evidence="2">SpSt-143</strain>
    </source>
</reference>
<dbReference type="InterPro" id="IPR016092">
    <property type="entry name" value="ATAP"/>
</dbReference>
<dbReference type="EMBL" id="DSGB01000007">
    <property type="protein sequence ID" value="HER97275.1"/>
    <property type="molecule type" value="Genomic_DNA"/>
</dbReference>
<name>A0A7V2B2U7_RHOMR</name>
<dbReference type="NCBIfam" id="TIGR00049">
    <property type="entry name" value="iron-sulfur cluster assembly accessory protein"/>
    <property type="match status" value="1"/>
</dbReference>
<dbReference type="Gene3D" id="2.60.300.12">
    <property type="entry name" value="HesB-like domain"/>
    <property type="match status" value="1"/>
</dbReference>
<gene>
    <name evidence="2" type="ORF">ENO59_12355</name>
</gene>
<dbReference type="GO" id="GO:0051537">
    <property type="term" value="F:2 iron, 2 sulfur cluster binding"/>
    <property type="evidence" value="ECO:0007669"/>
    <property type="project" value="TreeGrafter"/>
</dbReference>
<dbReference type="GO" id="GO:0005506">
    <property type="term" value="F:iron ion binding"/>
    <property type="evidence" value="ECO:0007669"/>
    <property type="project" value="TreeGrafter"/>
</dbReference>
<dbReference type="PANTHER" id="PTHR43011:SF1">
    <property type="entry name" value="IRON-SULFUR CLUSTER ASSEMBLY 2 HOMOLOG, MITOCHONDRIAL"/>
    <property type="match status" value="1"/>
</dbReference>
<dbReference type="PROSITE" id="PS01152">
    <property type="entry name" value="HESB"/>
    <property type="match status" value="1"/>
</dbReference>
<accession>A0A7V2B2U7</accession>
<dbReference type="PANTHER" id="PTHR43011">
    <property type="entry name" value="IRON-SULFUR CLUSTER ASSEMBLY 2 HOMOLOG, MITOCHONDRIAL"/>
    <property type="match status" value="1"/>
</dbReference>
<protein>
    <submittedName>
        <fullName evidence="2">Iron-sulfur cluster assembly accessory protein</fullName>
    </submittedName>
</protein>
<dbReference type="GO" id="GO:0016226">
    <property type="term" value="P:iron-sulfur cluster assembly"/>
    <property type="evidence" value="ECO:0007669"/>
    <property type="project" value="InterPro"/>
</dbReference>
<comment type="caution">
    <text evidence="2">The sequence shown here is derived from an EMBL/GenBank/DDBJ whole genome shotgun (WGS) entry which is preliminary data.</text>
</comment>
<dbReference type="AlphaFoldDB" id="A0A7V2B2U7"/>
<dbReference type="InterPro" id="IPR035903">
    <property type="entry name" value="HesB-like_dom_sf"/>
</dbReference>
<feature type="domain" description="Core" evidence="1">
    <location>
        <begin position="1"/>
        <end position="105"/>
    </location>
</feature>
<dbReference type="InterPro" id="IPR017870">
    <property type="entry name" value="FeS_cluster_insertion_CS"/>
</dbReference>
<evidence type="ECO:0000259" key="1">
    <source>
        <dbReference type="Pfam" id="PF01521"/>
    </source>
</evidence>
<organism evidence="2">
    <name type="scientific">Rhodothermus marinus</name>
    <name type="common">Rhodothermus obamensis</name>
    <dbReference type="NCBI Taxonomy" id="29549"/>
    <lineage>
        <taxon>Bacteria</taxon>
        <taxon>Pseudomonadati</taxon>
        <taxon>Rhodothermota</taxon>
        <taxon>Rhodothermia</taxon>
        <taxon>Rhodothermales</taxon>
        <taxon>Rhodothermaceae</taxon>
        <taxon>Rhodothermus</taxon>
    </lineage>
</organism>
<dbReference type="GO" id="GO:0051539">
    <property type="term" value="F:4 iron, 4 sulfur cluster binding"/>
    <property type="evidence" value="ECO:0007669"/>
    <property type="project" value="TreeGrafter"/>
</dbReference>